<accession>A0A5N5MAJ8</accession>
<feature type="transmembrane region" description="Helical" evidence="5">
    <location>
        <begin position="9"/>
        <end position="28"/>
    </location>
</feature>
<keyword evidence="8" id="KW-1185">Reference proteome</keyword>
<sequence>MDKIGHKSVYGITLMLMMISFIGSSLSFGSSLKTFMATLCFFRFWLGFRIRGDYPLLAAIMVEYSNKKTCRAFIVAIFAMQGFGILAGGIVAMVASATFHAVYKALAYSVDPIGSSRPQADYVWTLEDNFNAWLREI</sequence>
<evidence type="ECO:0000256" key="2">
    <source>
        <dbReference type="ARBA" id="ARBA00022692"/>
    </source>
</evidence>
<organism evidence="7 8">
    <name type="scientific">Salix brachista</name>
    <dbReference type="NCBI Taxonomy" id="2182728"/>
    <lineage>
        <taxon>Eukaryota</taxon>
        <taxon>Viridiplantae</taxon>
        <taxon>Streptophyta</taxon>
        <taxon>Embryophyta</taxon>
        <taxon>Tracheophyta</taxon>
        <taxon>Spermatophyta</taxon>
        <taxon>Magnoliopsida</taxon>
        <taxon>eudicotyledons</taxon>
        <taxon>Gunneridae</taxon>
        <taxon>Pentapetalae</taxon>
        <taxon>rosids</taxon>
        <taxon>fabids</taxon>
        <taxon>Malpighiales</taxon>
        <taxon>Salicaceae</taxon>
        <taxon>Saliceae</taxon>
        <taxon>Salix</taxon>
    </lineage>
</organism>
<keyword evidence="2 5" id="KW-0812">Transmembrane</keyword>
<keyword evidence="4 5" id="KW-0472">Membrane</keyword>
<dbReference type="PANTHER" id="PTHR24064">
    <property type="entry name" value="SOLUTE CARRIER FAMILY 22 MEMBER"/>
    <property type="match status" value="1"/>
</dbReference>
<dbReference type="GO" id="GO:0022857">
    <property type="term" value="F:transmembrane transporter activity"/>
    <property type="evidence" value="ECO:0007669"/>
    <property type="project" value="InterPro"/>
</dbReference>
<evidence type="ECO:0000313" key="7">
    <source>
        <dbReference type="EMBL" id="KAB5552194.1"/>
    </source>
</evidence>
<evidence type="ECO:0000256" key="1">
    <source>
        <dbReference type="ARBA" id="ARBA00004141"/>
    </source>
</evidence>
<dbReference type="Gene3D" id="1.20.1250.20">
    <property type="entry name" value="MFS general substrate transporter like domains"/>
    <property type="match status" value="1"/>
</dbReference>
<keyword evidence="3 5" id="KW-1133">Transmembrane helix</keyword>
<evidence type="ECO:0000259" key="6">
    <source>
        <dbReference type="PROSITE" id="PS50850"/>
    </source>
</evidence>
<name>A0A5N5MAJ8_9ROSI</name>
<evidence type="ECO:0000256" key="3">
    <source>
        <dbReference type="ARBA" id="ARBA00022989"/>
    </source>
</evidence>
<feature type="transmembrane region" description="Helical" evidence="5">
    <location>
        <begin position="72"/>
        <end position="99"/>
    </location>
</feature>
<comment type="subcellular location">
    <subcellularLocation>
        <location evidence="1">Membrane</location>
        <topology evidence="1">Multi-pass membrane protein</topology>
    </subcellularLocation>
</comment>
<dbReference type="SUPFAM" id="SSF103473">
    <property type="entry name" value="MFS general substrate transporter"/>
    <property type="match status" value="1"/>
</dbReference>
<feature type="domain" description="Major facilitator superfamily (MFS) profile" evidence="6">
    <location>
        <begin position="1"/>
        <end position="137"/>
    </location>
</feature>
<dbReference type="InterPro" id="IPR036259">
    <property type="entry name" value="MFS_trans_sf"/>
</dbReference>
<dbReference type="GO" id="GO:0016020">
    <property type="term" value="C:membrane"/>
    <property type="evidence" value="ECO:0007669"/>
    <property type="project" value="UniProtKB-SubCell"/>
</dbReference>
<dbReference type="EMBL" id="VDCV01000006">
    <property type="protein sequence ID" value="KAB5552194.1"/>
    <property type="molecule type" value="Genomic_DNA"/>
</dbReference>
<evidence type="ECO:0000313" key="8">
    <source>
        <dbReference type="Proteomes" id="UP000326939"/>
    </source>
</evidence>
<protein>
    <recommendedName>
        <fullName evidence="6">Major facilitator superfamily (MFS) profile domain-containing protein</fullName>
    </recommendedName>
</protein>
<evidence type="ECO:0000256" key="5">
    <source>
        <dbReference type="SAM" id="Phobius"/>
    </source>
</evidence>
<proteinExistence type="predicted"/>
<dbReference type="PROSITE" id="PS50850">
    <property type="entry name" value="MFS"/>
    <property type="match status" value="1"/>
</dbReference>
<dbReference type="Proteomes" id="UP000326939">
    <property type="component" value="Chromosome 6"/>
</dbReference>
<dbReference type="InterPro" id="IPR020846">
    <property type="entry name" value="MFS_dom"/>
</dbReference>
<comment type="caution">
    <text evidence="7">The sequence shown here is derived from an EMBL/GenBank/DDBJ whole genome shotgun (WGS) entry which is preliminary data.</text>
</comment>
<reference evidence="8" key="1">
    <citation type="journal article" date="2019" name="Gigascience">
        <title>De novo genome assembly of the endangered Acer yangbiense, a plant species with extremely small populations endemic to Yunnan Province, China.</title>
        <authorList>
            <person name="Yang J."/>
            <person name="Wariss H.M."/>
            <person name="Tao L."/>
            <person name="Zhang R."/>
            <person name="Yun Q."/>
            <person name="Hollingsworth P."/>
            <person name="Dao Z."/>
            <person name="Luo G."/>
            <person name="Guo H."/>
            <person name="Ma Y."/>
            <person name="Sun W."/>
        </authorList>
    </citation>
    <scope>NUCLEOTIDE SEQUENCE [LARGE SCALE GENOMIC DNA]</scope>
    <source>
        <strain evidence="8">cv. br00</strain>
    </source>
</reference>
<dbReference type="AlphaFoldDB" id="A0A5N5MAJ8"/>
<evidence type="ECO:0000256" key="4">
    <source>
        <dbReference type="ARBA" id="ARBA00023136"/>
    </source>
</evidence>
<gene>
    <name evidence="7" type="ORF">DKX38_009505</name>
</gene>